<dbReference type="Pfam" id="PF22780">
    <property type="entry name" value="HI0933_like_1st"/>
    <property type="match status" value="1"/>
</dbReference>
<comment type="cofactor">
    <cofactor evidence="1">
        <name>FAD</name>
        <dbReference type="ChEBI" id="CHEBI:57692"/>
    </cofactor>
</comment>
<proteinExistence type="predicted"/>
<dbReference type="InterPro" id="IPR057661">
    <property type="entry name" value="RsdA/BaiN/AoA(So)_Rossmann"/>
</dbReference>
<dbReference type="NCBIfam" id="TIGR00275">
    <property type="entry name" value="aminoacetone oxidase family FAD-binding enzyme"/>
    <property type="match status" value="1"/>
</dbReference>
<dbReference type="InterPro" id="IPR036188">
    <property type="entry name" value="FAD/NAD-bd_sf"/>
</dbReference>
<dbReference type="InterPro" id="IPR023166">
    <property type="entry name" value="BaiN-like_dom_sf"/>
</dbReference>
<dbReference type="Gene3D" id="2.40.30.10">
    <property type="entry name" value="Translation factors"/>
    <property type="match status" value="1"/>
</dbReference>
<dbReference type="SUPFAM" id="SSF160996">
    <property type="entry name" value="HI0933 insert domain-like"/>
    <property type="match status" value="1"/>
</dbReference>
<feature type="domain" description="RsdA/BaiN/AoA(So)-like Rossmann fold-like" evidence="4">
    <location>
        <begin position="5"/>
        <end position="393"/>
    </location>
</feature>
<dbReference type="InterPro" id="IPR004792">
    <property type="entry name" value="BaiN-like"/>
</dbReference>
<dbReference type="Gene3D" id="3.50.50.60">
    <property type="entry name" value="FAD/NAD(P)-binding domain"/>
    <property type="match status" value="1"/>
</dbReference>
<evidence type="ECO:0000313" key="7">
    <source>
        <dbReference type="Proteomes" id="UP000006755"/>
    </source>
</evidence>
<keyword evidence="2" id="KW-0285">Flavoprotein</keyword>
<evidence type="ECO:0000256" key="3">
    <source>
        <dbReference type="ARBA" id="ARBA00022827"/>
    </source>
</evidence>
<dbReference type="OrthoDB" id="9773233at2"/>
<feature type="domain" description="RsdA/BaiN/AoA(So)-like insert" evidence="5">
    <location>
        <begin position="188"/>
        <end position="340"/>
    </location>
</feature>
<accession>K2JSC8</accession>
<evidence type="ECO:0000259" key="4">
    <source>
        <dbReference type="Pfam" id="PF03486"/>
    </source>
</evidence>
<reference evidence="6 7" key="1">
    <citation type="journal article" date="2012" name="J. Bacteriol.">
        <title>Genome Sequence of Gallaecimonas xiamenensis Type Strain 3-C-1.</title>
        <authorList>
            <person name="Lai Q."/>
            <person name="Wang L."/>
            <person name="Wang W."/>
            <person name="Shao Z."/>
        </authorList>
    </citation>
    <scope>NUCLEOTIDE SEQUENCE [LARGE SCALE GENOMIC DNA]</scope>
    <source>
        <strain evidence="6 7">3-C-1</strain>
    </source>
</reference>
<sequence>MAQFDVVIIGAGAAGLMCAAQAGYRGRKVLVLDHAKQAGKKILISGGGRCNFTNLHASPANYLCRNPHFVKSALARFSQHDFIELVDRHGIAYHEKTLGQLFCDDSAKDIVQLLLTECDWAGVTVRLKSQVSDIAKTASGFSLKANGEAISCESLVVACGGLSMPKLCATPLGYQIAQQFGLKVLPTRAGLVPFTLDKPDLDRFVDLAGVSLPVSARSEDGTLFKEALLFTHRGLSGPAILQISSFWQPGQDVTLNLLPDLDLEQALGQMAAKHPNQALKTALARLLPKRLVEILAEHGAIEGDLPLKALDAGRMKKLVSALAQFRVHPNGTEGYRTAEVTLGGVDTDQLSSKTFEAKDVPGLYFIGEVMDVTGWLGGYNFQWAWSSGWAAGQAV</sequence>
<evidence type="ECO:0000313" key="6">
    <source>
        <dbReference type="EMBL" id="EKE77412.1"/>
    </source>
</evidence>
<dbReference type="PATRIC" id="fig|745411.4.peg.258"/>
<dbReference type="SUPFAM" id="SSF51905">
    <property type="entry name" value="FAD/NAD(P)-binding domain"/>
    <property type="match status" value="1"/>
</dbReference>
<dbReference type="PRINTS" id="PR00411">
    <property type="entry name" value="PNDRDTASEI"/>
</dbReference>
<keyword evidence="3" id="KW-0274">FAD</keyword>
<gene>
    <name evidence="6" type="ORF">B3C1_01335</name>
</gene>
<dbReference type="EMBL" id="AMRI01000002">
    <property type="protein sequence ID" value="EKE77412.1"/>
    <property type="molecule type" value="Genomic_DNA"/>
</dbReference>
<dbReference type="Proteomes" id="UP000006755">
    <property type="component" value="Unassembled WGS sequence"/>
</dbReference>
<dbReference type="eggNOG" id="COG2081">
    <property type="taxonomic scope" value="Bacteria"/>
</dbReference>
<dbReference type="AlphaFoldDB" id="K2JSC8"/>
<keyword evidence="7" id="KW-1185">Reference proteome</keyword>
<evidence type="ECO:0000256" key="2">
    <source>
        <dbReference type="ARBA" id="ARBA00022630"/>
    </source>
</evidence>
<organism evidence="6 7">
    <name type="scientific">Gallaecimonas xiamenensis 3-C-1</name>
    <dbReference type="NCBI Taxonomy" id="745411"/>
    <lineage>
        <taxon>Bacteria</taxon>
        <taxon>Pseudomonadati</taxon>
        <taxon>Pseudomonadota</taxon>
        <taxon>Gammaproteobacteria</taxon>
        <taxon>Enterobacterales</taxon>
        <taxon>Gallaecimonadaceae</taxon>
        <taxon>Gallaecimonas</taxon>
    </lineage>
</organism>
<dbReference type="PANTHER" id="PTHR42887">
    <property type="entry name" value="OS12G0638800 PROTEIN"/>
    <property type="match status" value="1"/>
</dbReference>
<dbReference type="PANTHER" id="PTHR42887:SF2">
    <property type="entry name" value="OS12G0638800 PROTEIN"/>
    <property type="match status" value="1"/>
</dbReference>
<name>K2JSC8_9GAMM</name>
<dbReference type="RefSeq" id="WP_008482397.1">
    <property type="nucleotide sequence ID" value="NZ_AMRI01000002.1"/>
</dbReference>
<dbReference type="Pfam" id="PF03486">
    <property type="entry name" value="HI0933_like"/>
    <property type="match status" value="1"/>
</dbReference>
<comment type="caution">
    <text evidence="6">The sequence shown here is derived from an EMBL/GenBank/DDBJ whole genome shotgun (WGS) entry which is preliminary data.</text>
</comment>
<protein>
    <submittedName>
        <fullName evidence="6">Oxidoreductase</fullName>
    </submittedName>
</protein>
<dbReference type="Gene3D" id="1.10.8.260">
    <property type="entry name" value="HI0933 insert domain-like"/>
    <property type="match status" value="1"/>
</dbReference>
<evidence type="ECO:0000259" key="5">
    <source>
        <dbReference type="Pfam" id="PF22780"/>
    </source>
</evidence>
<dbReference type="STRING" id="745411.B3C1_01335"/>
<evidence type="ECO:0000256" key="1">
    <source>
        <dbReference type="ARBA" id="ARBA00001974"/>
    </source>
</evidence>
<dbReference type="InterPro" id="IPR055178">
    <property type="entry name" value="RsdA/BaiN/AoA(So)-like_dom"/>
</dbReference>